<dbReference type="EMBL" id="HG994589">
    <property type="protein sequence ID" value="CAF2794345.1"/>
    <property type="molecule type" value="Genomic_DNA"/>
</dbReference>
<keyword evidence="3" id="KW-1185">Reference proteome</keyword>
<evidence type="ECO:0000313" key="2">
    <source>
        <dbReference type="EMBL" id="CAF2794345.1"/>
    </source>
</evidence>
<dbReference type="InterPro" id="IPR037151">
    <property type="entry name" value="AlkB-like_sf"/>
</dbReference>
<dbReference type="SUPFAM" id="SSF51197">
    <property type="entry name" value="Clavaminate synthase-like"/>
    <property type="match status" value="1"/>
</dbReference>
<organism evidence="2 3">
    <name type="scientific">Lepeophtheirus salmonis</name>
    <name type="common">Salmon louse</name>
    <name type="synonym">Caligus salmonis</name>
    <dbReference type="NCBI Taxonomy" id="72036"/>
    <lineage>
        <taxon>Eukaryota</taxon>
        <taxon>Metazoa</taxon>
        <taxon>Ecdysozoa</taxon>
        <taxon>Arthropoda</taxon>
        <taxon>Crustacea</taxon>
        <taxon>Multicrustacea</taxon>
        <taxon>Hexanauplia</taxon>
        <taxon>Copepoda</taxon>
        <taxon>Siphonostomatoida</taxon>
        <taxon>Caligidae</taxon>
        <taxon>Lepeophtheirus</taxon>
    </lineage>
</organism>
<protein>
    <submittedName>
        <fullName evidence="2">(salmon louse) hypothetical protein</fullName>
    </submittedName>
</protein>
<dbReference type="AlphaFoldDB" id="A0A7R8CED2"/>
<name>A0A7R8CED2_LEPSM</name>
<dbReference type="PANTHER" id="PTHR42256">
    <property type="entry name" value="OXOGLUTARATE/IRON-DEPENDENT DIOXYGENASE"/>
    <property type="match status" value="1"/>
</dbReference>
<reference evidence="2" key="1">
    <citation type="submission" date="2021-02" db="EMBL/GenBank/DDBJ databases">
        <authorList>
            <person name="Bekaert M."/>
        </authorList>
    </citation>
    <scope>NUCLEOTIDE SEQUENCE</scope>
    <source>
        <strain evidence="2">IoA-00</strain>
    </source>
</reference>
<gene>
    <name evidence="2" type="ORF">LSAA_2390</name>
</gene>
<accession>A0A7R8CED2</accession>
<comment type="cofactor">
    <cofactor evidence="1">
        <name>Fe(2+)</name>
        <dbReference type="ChEBI" id="CHEBI:29033"/>
    </cofactor>
</comment>
<evidence type="ECO:0000313" key="3">
    <source>
        <dbReference type="Proteomes" id="UP000675881"/>
    </source>
</evidence>
<sequence length="139" mass="16027">MIKKPWKKKCPTFSMVIDKIADYFKMDVKATRFNWYRDSSEWKPYHHDAAAVKYNRASKTQNFTAGVSFGTERDAAFQHAKTKTVVTLPQVNGCVYTFGRDVTFYGGMEYLKSPLRMKKKMEVVSLLFYGDGSISTSYN</sequence>
<evidence type="ECO:0000256" key="1">
    <source>
        <dbReference type="ARBA" id="ARBA00001954"/>
    </source>
</evidence>
<proteinExistence type="predicted"/>
<dbReference type="Proteomes" id="UP000675881">
    <property type="component" value="Chromosome 10"/>
</dbReference>
<dbReference type="OrthoDB" id="6375587at2759"/>
<dbReference type="Gene3D" id="2.60.120.590">
    <property type="entry name" value="Alpha-ketoglutarate-dependent dioxygenase AlkB-like"/>
    <property type="match status" value="1"/>
</dbReference>
<dbReference type="PANTHER" id="PTHR42256:SF1">
    <property type="entry name" value="FE2OG DIOXYGENASE DOMAIN-CONTAINING PROTEIN"/>
    <property type="match status" value="1"/>
</dbReference>